<evidence type="ECO:0000313" key="2">
    <source>
        <dbReference type="Proteomes" id="UP000256269"/>
    </source>
</evidence>
<gene>
    <name evidence="1" type="ORF">BCF44_122179</name>
</gene>
<evidence type="ECO:0000313" key="1">
    <source>
        <dbReference type="EMBL" id="REH31156.1"/>
    </source>
</evidence>
<accession>A0A3E0GX66</accession>
<organism evidence="1 2">
    <name type="scientific">Kutzneria buriramensis</name>
    <dbReference type="NCBI Taxonomy" id="1045776"/>
    <lineage>
        <taxon>Bacteria</taxon>
        <taxon>Bacillati</taxon>
        <taxon>Actinomycetota</taxon>
        <taxon>Actinomycetes</taxon>
        <taxon>Pseudonocardiales</taxon>
        <taxon>Pseudonocardiaceae</taxon>
        <taxon>Kutzneria</taxon>
    </lineage>
</organism>
<proteinExistence type="predicted"/>
<dbReference type="AlphaFoldDB" id="A0A3E0GX66"/>
<dbReference type="Proteomes" id="UP000256269">
    <property type="component" value="Unassembled WGS sequence"/>
</dbReference>
<reference evidence="1 2" key="1">
    <citation type="submission" date="2018-08" db="EMBL/GenBank/DDBJ databases">
        <title>Genomic Encyclopedia of Archaeal and Bacterial Type Strains, Phase II (KMG-II): from individual species to whole genera.</title>
        <authorList>
            <person name="Goeker M."/>
        </authorList>
    </citation>
    <scope>NUCLEOTIDE SEQUENCE [LARGE SCALE GENOMIC DNA]</scope>
    <source>
        <strain evidence="1 2">DSM 45791</strain>
    </source>
</reference>
<name>A0A3E0GX66_9PSEU</name>
<keyword evidence="2" id="KW-1185">Reference proteome</keyword>
<comment type="caution">
    <text evidence="1">The sequence shown here is derived from an EMBL/GenBank/DDBJ whole genome shotgun (WGS) entry which is preliminary data.</text>
</comment>
<dbReference type="RefSeq" id="WP_116180967.1">
    <property type="nucleotide sequence ID" value="NZ_CP144376.1"/>
</dbReference>
<protein>
    <submittedName>
        <fullName evidence="1">Uncharacterized protein</fullName>
    </submittedName>
</protein>
<sequence length="158" mass="16068">MTIPGQRRPSPVATAATLPLWRAQISAYLACARLRRLADSGHGAFADAVTARLPELLRDARDLHRQTTAVSALLSAAPLESAAGGQGAAPVLVDAALAGVSQQVAVLLSRVPETISPGLAMLLDKLQAQLDGLNAAGESLAHVLSGQPAPATSDGAAR</sequence>
<dbReference type="EMBL" id="QUNO01000022">
    <property type="protein sequence ID" value="REH31156.1"/>
    <property type="molecule type" value="Genomic_DNA"/>
</dbReference>